<dbReference type="PRINTS" id="PR00471">
    <property type="entry name" value="ACETATEKNASE"/>
</dbReference>
<accession>A0AAU7D6E0</accession>
<reference evidence="8" key="1">
    <citation type="submission" date="2023-03" db="EMBL/GenBank/DDBJ databases">
        <title>Edaphobacter sp.</title>
        <authorList>
            <person name="Huber K.J."/>
            <person name="Papendorf J."/>
            <person name="Pilke C."/>
            <person name="Bunk B."/>
            <person name="Sproeer C."/>
            <person name="Pester M."/>
        </authorList>
    </citation>
    <scope>NUCLEOTIDE SEQUENCE</scope>
    <source>
        <strain evidence="8">DSM 109919</strain>
        <strain evidence="9">DSM 109920</strain>
    </source>
</reference>
<keyword evidence="6" id="KW-0460">Magnesium</keyword>
<organism evidence="8">
    <name type="scientific">Edaphobacter paludis</name>
    <dbReference type="NCBI Taxonomy" id="3035702"/>
    <lineage>
        <taxon>Bacteria</taxon>
        <taxon>Pseudomonadati</taxon>
        <taxon>Acidobacteriota</taxon>
        <taxon>Terriglobia</taxon>
        <taxon>Terriglobales</taxon>
        <taxon>Acidobacteriaceae</taxon>
        <taxon>Edaphobacter</taxon>
    </lineage>
</organism>
<proteinExistence type="inferred from homology"/>
<evidence type="ECO:0000256" key="1">
    <source>
        <dbReference type="ARBA" id="ARBA00008748"/>
    </source>
</evidence>
<evidence type="ECO:0000256" key="2">
    <source>
        <dbReference type="ARBA" id="ARBA00022679"/>
    </source>
</evidence>
<keyword evidence="2 6" id="KW-0808">Transferase</keyword>
<evidence type="ECO:0000256" key="5">
    <source>
        <dbReference type="ARBA" id="ARBA00022840"/>
    </source>
</evidence>
<dbReference type="EC" id="2.7.2.1" evidence="6"/>
<dbReference type="PIRSF" id="PIRSF000722">
    <property type="entry name" value="Acetate_prop_kin"/>
    <property type="match status" value="1"/>
</dbReference>
<dbReference type="GO" id="GO:0000287">
    <property type="term" value="F:magnesium ion binding"/>
    <property type="evidence" value="ECO:0007669"/>
    <property type="project" value="UniProtKB-UniRule"/>
</dbReference>
<keyword evidence="3 6" id="KW-0547">Nucleotide-binding</keyword>
<dbReference type="RefSeq" id="WP_348267137.1">
    <property type="nucleotide sequence ID" value="NZ_CP121194.1"/>
</dbReference>
<dbReference type="InterPro" id="IPR043129">
    <property type="entry name" value="ATPase_NBD"/>
</dbReference>
<evidence type="ECO:0000256" key="3">
    <source>
        <dbReference type="ARBA" id="ARBA00022741"/>
    </source>
</evidence>
<feature type="site" description="Transition state stabilizer" evidence="6">
    <location>
        <position position="237"/>
    </location>
</feature>
<comment type="cofactor">
    <cofactor evidence="6">
        <name>Mg(2+)</name>
        <dbReference type="ChEBI" id="CHEBI:18420"/>
    </cofactor>
    <cofactor evidence="6">
        <name>Mn(2+)</name>
        <dbReference type="ChEBI" id="CHEBI:29035"/>
    </cofactor>
    <text evidence="6">Mg(2+). Can also accept Mn(2+).</text>
</comment>
<feature type="binding site" evidence="6">
    <location>
        <position position="14"/>
    </location>
    <ligand>
        <name>ATP</name>
        <dbReference type="ChEBI" id="CHEBI:30616"/>
    </ligand>
</feature>
<evidence type="ECO:0000256" key="4">
    <source>
        <dbReference type="ARBA" id="ARBA00022777"/>
    </source>
</evidence>
<dbReference type="HAMAP" id="MF_00020">
    <property type="entry name" value="Acetate_kinase"/>
    <property type="match status" value="1"/>
</dbReference>
<dbReference type="NCBIfam" id="TIGR00016">
    <property type="entry name" value="ackA"/>
    <property type="match status" value="1"/>
</dbReference>
<feature type="binding site" evidence="6">
    <location>
        <begin position="204"/>
        <end position="208"/>
    </location>
    <ligand>
        <name>ATP</name>
        <dbReference type="ChEBI" id="CHEBI:30616"/>
    </ligand>
</feature>
<sequence length="398" mass="42293">MHILVINSGSSSIKFSLFEAGTREPVSLYEGEVSGIGSGKTTFTFKDVNGRDLSGGSSAVKADNAAEAIEVVVGAVRGPGMPDVDAVGYRVVHPGPKLKEHVRINDDVMQDLEEAVTFAPLHDPSAIEMICEMRSRFPAVPHYACFDTVFHQTMPEAAMAYAIPMEYRARGVRRYGFHGLSCESIVRQMGEAKIRLPQRMVIAHLGSGCSVTALVGGRSVDTTMGLTPTGGVVMGTRPGDLDPGLVLYLLRQQKGDRAASVEKLLNHKAGMVALSGLPNDMRGVREAAGKGNQRAALSLEIFTRSVKKAVGGFIALMGGVDAIVFAGGIGEHDARSRTEILGGMEALGVSVDSELNCKVSEGVRRISASESKTAIFVAPAKEDLMIAVHVDRMIQAGR</sequence>
<keyword evidence="5 6" id="KW-0067">ATP-binding</keyword>
<dbReference type="PANTHER" id="PTHR21060">
    <property type="entry name" value="ACETATE KINASE"/>
    <property type="match status" value="1"/>
</dbReference>
<keyword evidence="4 6" id="KW-0418">Kinase</keyword>
<feature type="binding site" evidence="6">
    <location>
        <begin position="280"/>
        <end position="282"/>
    </location>
    <ligand>
        <name>ATP</name>
        <dbReference type="ChEBI" id="CHEBI:30616"/>
    </ligand>
</feature>
<evidence type="ECO:0000256" key="7">
    <source>
        <dbReference type="RuleBase" id="RU003835"/>
    </source>
</evidence>
<feature type="binding site" evidence="6">
    <location>
        <position position="382"/>
    </location>
    <ligand>
        <name>Mg(2+)</name>
        <dbReference type="ChEBI" id="CHEBI:18420"/>
    </ligand>
</feature>
<comment type="function">
    <text evidence="6">Catalyzes the formation of acetyl phosphate from acetate and ATP. Can also catalyze the reverse reaction.</text>
</comment>
<dbReference type="InterPro" id="IPR023865">
    <property type="entry name" value="Aliphatic_acid_kinase_CS"/>
</dbReference>
<dbReference type="GO" id="GO:0005737">
    <property type="term" value="C:cytoplasm"/>
    <property type="evidence" value="ECO:0007669"/>
    <property type="project" value="UniProtKB-SubCell"/>
</dbReference>
<feature type="binding site" evidence="6">
    <location>
        <begin position="328"/>
        <end position="332"/>
    </location>
    <ligand>
        <name>ATP</name>
        <dbReference type="ChEBI" id="CHEBI:30616"/>
    </ligand>
</feature>
<dbReference type="Pfam" id="PF00871">
    <property type="entry name" value="Acetate_kinase"/>
    <property type="match status" value="1"/>
</dbReference>
<dbReference type="GO" id="GO:0008776">
    <property type="term" value="F:acetate kinase activity"/>
    <property type="evidence" value="ECO:0007669"/>
    <property type="project" value="UniProtKB-UniRule"/>
</dbReference>
<keyword evidence="6" id="KW-0963">Cytoplasm</keyword>
<comment type="similarity">
    <text evidence="1 6 7">Belongs to the acetokinase family.</text>
</comment>
<feature type="binding site" evidence="6">
    <location>
        <position position="7"/>
    </location>
    <ligand>
        <name>Mg(2+)</name>
        <dbReference type="ChEBI" id="CHEBI:18420"/>
    </ligand>
</feature>
<comment type="subunit">
    <text evidence="6">Homodimer.</text>
</comment>
<feature type="active site" description="Proton donor/acceptor" evidence="6">
    <location>
        <position position="147"/>
    </location>
</feature>
<dbReference type="InterPro" id="IPR004372">
    <property type="entry name" value="Ac/propionate_kinase"/>
</dbReference>
<evidence type="ECO:0000313" key="9">
    <source>
        <dbReference type="EMBL" id="XBH12915.1"/>
    </source>
</evidence>
<dbReference type="PANTHER" id="PTHR21060:SF15">
    <property type="entry name" value="ACETATE KINASE-RELATED"/>
    <property type="match status" value="1"/>
</dbReference>
<dbReference type="KEGG" id="epl:P4G45_14200"/>
<keyword evidence="6" id="KW-0479">Metal-binding</keyword>
<dbReference type="SUPFAM" id="SSF53067">
    <property type="entry name" value="Actin-like ATPase domain"/>
    <property type="match status" value="2"/>
</dbReference>
<dbReference type="PROSITE" id="PS01075">
    <property type="entry name" value="ACETATE_KINASE_1"/>
    <property type="match status" value="1"/>
</dbReference>
<feature type="site" description="Transition state stabilizer" evidence="6">
    <location>
        <position position="178"/>
    </location>
</feature>
<evidence type="ECO:0000256" key="6">
    <source>
        <dbReference type="HAMAP-Rule" id="MF_00020"/>
    </source>
</evidence>
<dbReference type="InterPro" id="IPR000890">
    <property type="entry name" value="Aliphatic_acid_kin_short-chain"/>
</dbReference>
<dbReference type="AlphaFoldDB" id="A0AAU7CXD5"/>
<dbReference type="EMBL" id="CP121195">
    <property type="protein sequence ID" value="XBH12915.1"/>
    <property type="molecule type" value="Genomic_DNA"/>
</dbReference>
<name>A0AAU7CXD5_9BACT</name>
<accession>A0AAU7CXD5</accession>
<feature type="binding site" evidence="6">
    <location>
        <position position="90"/>
    </location>
    <ligand>
        <name>substrate</name>
    </ligand>
</feature>
<comment type="pathway">
    <text evidence="6">Metabolic intermediate biosynthesis; acetyl-CoA biosynthesis; acetyl-CoA from acetate: step 1/2.</text>
</comment>
<dbReference type="GO" id="GO:0006083">
    <property type="term" value="P:acetate metabolic process"/>
    <property type="evidence" value="ECO:0007669"/>
    <property type="project" value="TreeGrafter"/>
</dbReference>
<dbReference type="PROSITE" id="PS01076">
    <property type="entry name" value="ACETATE_KINASE_2"/>
    <property type="match status" value="1"/>
</dbReference>
<protein>
    <recommendedName>
        <fullName evidence="6">Acetate kinase</fullName>
        <ecNumber evidence="6">2.7.2.1</ecNumber>
    </recommendedName>
    <alternativeName>
        <fullName evidence="6">Acetokinase</fullName>
    </alternativeName>
</protein>
<dbReference type="GO" id="GO:0005524">
    <property type="term" value="F:ATP binding"/>
    <property type="evidence" value="ECO:0007669"/>
    <property type="project" value="UniProtKB-KW"/>
</dbReference>
<evidence type="ECO:0000313" key="8">
    <source>
        <dbReference type="EMBL" id="XBH09628.1"/>
    </source>
</evidence>
<dbReference type="EMBL" id="CP121194">
    <property type="protein sequence ID" value="XBH09628.1"/>
    <property type="molecule type" value="Genomic_DNA"/>
</dbReference>
<dbReference type="GO" id="GO:0006085">
    <property type="term" value="P:acetyl-CoA biosynthetic process"/>
    <property type="evidence" value="ECO:0007669"/>
    <property type="project" value="UniProtKB-UniRule"/>
</dbReference>
<comment type="subcellular location">
    <subcellularLocation>
        <location evidence="6">Cytoplasm</location>
    </subcellularLocation>
</comment>
<comment type="catalytic activity">
    <reaction evidence="6">
        <text>acetate + ATP = acetyl phosphate + ADP</text>
        <dbReference type="Rhea" id="RHEA:11352"/>
        <dbReference type="ChEBI" id="CHEBI:22191"/>
        <dbReference type="ChEBI" id="CHEBI:30089"/>
        <dbReference type="ChEBI" id="CHEBI:30616"/>
        <dbReference type="ChEBI" id="CHEBI:456216"/>
        <dbReference type="EC" id="2.7.2.1"/>
    </reaction>
</comment>
<dbReference type="Gene3D" id="3.30.420.40">
    <property type="match status" value="2"/>
</dbReference>
<gene>
    <name evidence="6" type="primary">ackA</name>
    <name evidence="8" type="ORF">P4G45_14200</name>
    <name evidence="9" type="ORF">P8936_14615</name>
</gene>